<dbReference type="GO" id="GO:0016020">
    <property type="term" value="C:membrane"/>
    <property type="evidence" value="ECO:0007669"/>
    <property type="project" value="UniProtKB-SubCell"/>
</dbReference>
<dbReference type="GO" id="GO:0140571">
    <property type="term" value="F:transmembrane ascorbate ferrireductase activity"/>
    <property type="evidence" value="ECO:0007669"/>
    <property type="project" value="TreeGrafter"/>
</dbReference>
<reference evidence="15" key="1">
    <citation type="submission" date="2022-01" db="EMBL/GenBank/DDBJ databases">
        <authorList>
            <person name="King R."/>
        </authorList>
    </citation>
    <scope>NUCLEOTIDE SEQUENCE</scope>
</reference>
<organism evidence="15 16">
    <name type="scientific">Phaedon cochleariae</name>
    <name type="common">Mustard beetle</name>
    <dbReference type="NCBI Taxonomy" id="80249"/>
    <lineage>
        <taxon>Eukaryota</taxon>
        <taxon>Metazoa</taxon>
        <taxon>Ecdysozoa</taxon>
        <taxon>Arthropoda</taxon>
        <taxon>Hexapoda</taxon>
        <taxon>Insecta</taxon>
        <taxon>Pterygota</taxon>
        <taxon>Neoptera</taxon>
        <taxon>Endopterygota</taxon>
        <taxon>Coleoptera</taxon>
        <taxon>Polyphaga</taxon>
        <taxon>Cucujiformia</taxon>
        <taxon>Chrysomeloidea</taxon>
        <taxon>Chrysomelidae</taxon>
        <taxon>Chrysomelinae</taxon>
        <taxon>Chrysomelini</taxon>
        <taxon>Phaedon</taxon>
    </lineage>
</organism>
<keyword evidence="7 11" id="KW-1133">Transmembrane helix</keyword>
<accession>A0A9P0GT91</accession>
<evidence type="ECO:0000259" key="14">
    <source>
        <dbReference type="PROSITE" id="PS51019"/>
    </source>
</evidence>
<dbReference type="OrthoDB" id="6372137at2759"/>
<dbReference type="Pfam" id="PF02014">
    <property type="entry name" value="Reeler"/>
    <property type="match status" value="1"/>
</dbReference>
<dbReference type="PROSITE" id="PS50836">
    <property type="entry name" value="DOMON"/>
    <property type="match status" value="2"/>
</dbReference>
<dbReference type="CDD" id="cd08544">
    <property type="entry name" value="Reeler"/>
    <property type="match status" value="1"/>
</dbReference>
<feature type="domain" description="DOMON" evidence="12">
    <location>
        <begin position="282"/>
        <end position="404"/>
    </location>
</feature>
<evidence type="ECO:0000256" key="9">
    <source>
        <dbReference type="ARBA" id="ARBA00023136"/>
    </source>
</evidence>
<evidence type="ECO:0000256" key="11">
    <source>
        <dbReference type="SAM" id="Phobius"/>
    </source>
</evidence>
<keyword evidence="16" id="KW-1185">Reference proteome</keyword>
<keyword evidence="8" id="KW-0408">Iron</keyword>
<evidence type="ECO:0000259" key="13">
    <source>
        <dbReference type="PROSITE" id="PS50939"/>
    </source>
</evidence>
<feature type="domain" description="Cytochrome b561" evidence="13">
    <location>
        <begin position="609"/>
        <end position="807"/>
    </location>
</feature>
<feature type="transmembrane region" description="Helical" evidence="11">
    <location>
        <begin position="689"/>
        <end position="707"/>
    </location>
</feature>
<evidence type="ECO:0000256" key="1">
    <source>
        <dbReference type="ARBA" id="ARBA00001970"/>
    </source>
</evidence>
<evidence type="ECO:0000256" key="8">
    <source>
        <dbReference type="ARBA" id="ARBA00023004"/>
    </source>
</evidence>
<dbReference type="Pfam" id="PF03351">
    <property type="entry name" value="DOMON"/>
    <property type="match status" value="2"/>
</dbReference>
<keyword evidence="5 11" id="KW-0812">Transmembrane</keyword>
<dbReference type="Gene3D" id="1.20.120.1770">
    <property type="match status" value="1"/>
</dbReference>
<evidence type="ECO:0000256" key="4">
    <source>
        <dbReference type="ARBA" id="ARBA00022448"/>
    </source>
</evidence>
<keyword evidence="6" id="KW-0249">Electron transport</keyword>
<keyword evidence="4" id="KW-0813">Transport</keyword>
<feature type="transmembrane region" description="Helical" evidence="11">
    <location>
        <begin position="719"/>
        <end position="739"/>
    </location>
</feature>
<feature type="domain" description="Reelin" evidence="14">
    <location>
        <begin position="101"/>
        <end position="260"/>
    </location>
</feature>
<dbReference type="SMART" id="SM00664">
    <property type="entry name" value="DoH"/>
    <property type="match status" value="2"/>
</dbReference>
<dbReference type="InterPro" id="IPR042307">
    <property type="entry name" value="Reeler_sf"/>
</dbReference>
<proteinExistence type="inferred from homology"/>
<comment type="similarity">
    <text evidence="3">Belongs to the FRRS1 family.</text>
</comment>
<dbReference type="InterPro" id="IPR006593">
    <property type="entry name" value="Cyt_b561/ferric_Rdtase_TM"/>
</dbReference>
<dbReference type="InterPro" id="IPR051237">
    <property type="entry name" value="Ferric-chelate_Red/DefProt"/>
</dbReference>
<evidence type="ECO:0000313" key="15">
    <source>
        <dbReference type="EMBL" id="CAH1163988.1"/>
    </source>
</evidence>
<reference evidence="15" key="2">
    <citation type="submission" date="2022-10" db="EMBL/GenBank/DDBJ databases">
        <authorList>
            <consortium name="ENA_rothamsted_submissions"/>
            <consortium name="culmorum"/>
            <person name="King R."/>
        </authorList>
    </citation>
    <scope>NUCLEOTIDE SEQUENCE</scope>
</reference>
<dbReference type="PROSITE" id="PS50939">
    <property type="entry name" value="CYTOCHROME_B561"/>
    <property type="match status" value="1"/>
</dbReference>
<dbReference type="EMBL" id="OU896710">
    <property type="protein sequence ID" value="CAH1163988.1"/>
    <property type="molecule type" value="Genomic_DNA"/>
</dbReference>
<evidence type="ECO:0000256" key="10">
    <source>
        <dbReference type="ARBA" id="ARBA00023180"/>
    </source>
</evidence>
<gene>
    <name evidence="15" type="ORF">PHAECO_LOCUS7792</name>
</gene>
<evidence type="ECO:0000259" key="12">
    <source>
        <dbReference type="PROSITE" id="PS50836"/>
    </source>
</evidence>
<keyword evidence="9 11" id="KW-0472">Membrane</keyword>
<dbReference type="AlphaFoldDB" id="A0A9P0GT91"/>
<protein>
    <recommendedName>
        <fullName evidence="17">Ferric-chelate reductase 1</fullName>
    </recommendedName>
</protein>
<dbReference type="PANTHER" id="PTHR45828:SF38">
    <property type="entry name" value="FERRIC-CHELATE REDUCTASE 1 HOMOLOG-RELATED"/>
    <property type="match status" value="1"/>
</dbReference>
<name>A0A9P0GT91_PHACE</name>
<evidence type="ECO:0000256" key="7">
    <source>
        <dbReference type="ARBA" id="ARBA00022989"/>
    </source>
</evidence>
<feature type="transmembrane region" description="Helical" evidence="11">
    <location>
        <begin position="850"/>
        <end position="875"/>
    </location>
</feature>
<dbReference type="InterPro" id="IPR005018">
    <property type="entry name" value="DOMON_domain"/>
</dbReference>
<dbReference type="Proteomes" id="UP001153737">
    <property type="component" value="Chromosome 4"/>
</dbReference>
<dbReference type="CDD" id="cd08760">
    <property type="entry name" value="Cyt_b561_FRRS1_like"/>
    <property type="match status" value="1"/>
</dbReference>
<evidence type="ECO:0000256" key="3">
    <source>
        <dbReference type="ARBA" id="ARBA00009195"/>
    </source>
</evidence>
<dbReference type="InterPro" id="IPR002861">
    <property type="entry name" value="Reeler_dom"/>
</dbReference>
<evidence type="ECO:0000313" key="16">
    <source>
        <dbReference type="Proteomes" id="UP001153737"/>
    </source>
</evidence>
<dbReference type="CDD" id="cd09628">
    <property type="entry name" value="DOMON_SDR_2_like"/>
    <property type="match status" value="2"/>
</dbReference>
<feature type="transmembrane region" description="Helical" evidence="11">
    <location>
        <begin position="649"/>
        <end position="668"/>
    </location>
</feature>
<comment type="cofactor">
    <cofactor evidence="1">
        <name>heme b</name>
        <dbReference type="ChEBI" id="CHEBI:60344"/>
    </cofactor>
</comment>
<dbReference type="Gene3D" id="2.60.40.4060">
    <property type="entry name" value="Reeler domain"/>
    <property type="match status" value="1"/>
</dbReference>
<evidence type="ECO:0000256" key="2">
    <source>
        <dbReference type="ARBA" id="ARBA00004141"/>
    </source>
</evidence>
<dbReference type="SMART" id="SM00665">
    <property type="entry name" value="B561"/>
    <property type="match status" value="1"/>
</dbReference>
<dbReference type="PROSITE" id="PS51019">
    <property type="entry name" value="REELIN"/>
    <property type="match status" value="1"/>
</dbReference>
<evidence type="ECO:0008006" key="17">
    <source>
        <dbReference type="Google" id="ProtNLM"/>
    </source>
</evidence>
<comment type="subcellular location">
    <subcellularLocation>
        <location evidence="2">Membrane</location>
        <topology evidence="2">Multi-pass membrane protein</topology>
    </subcellularLocation>
</comment>
<keyword evidence="10" id="KW-0325">Glycoprotein</keyword>
<sequence length="890" mass="96300">MTSHLSTCRPSTVVRVEAAAPAHNQCKNAREEANSSSVSCRMQQEQLTNGVVARDFLHISGGAIQNRHFYSLPGGIMGILSPWTYQKVAAKMILSLLLLHIATIQALPQGAPTTVCQTLRPYHGGGIPAQAGLPPYSIAPRLQGAGVQVSVGSNLGVRFQGFMLQARTQAGEVLGSFQVPSGTEGHTIDCAEPGDTLTHNSPSDKDLLSVIWVPPQGYEGPVVFNSTVAQNYNTFWVGIESPTIQISKRDTAQNGFARDPFYRGCRTNKYCFGAPAGCIDSENCQAAVAVSVNDGNFDFEMKASSEAVWVGAGLSNDNKMGDDSVIECVRSNDGRGVDAFMSWTSRAPFAATRLSNPRLGIQLLNATVSEDGMYCKVRRNTVTVVNGVTFDLNRNAFYVLIGAGSELKGVNSVGFHNLAFLVSPQPESLSGNPSAVLPNRPDMTTPPYYVPEVHTEASSNSDPFYEGCGVNKLCFGAPTDCVKTRNCKAVTAVIVNGDTYDFELKANGNAAWVGVGLSDDDKMGQDSVIECVKSGSRIVPYMSWTTAKPYTAQRLSNPRLGIELINASIVDDSIYCKVRRNAMTTVNGVTFDLISNEYNLLVASGSTVEDNSVGFHNLVFLASARAQALSDISELEAASKLLIRLHGSFMLAAWIGTASLGMLLARYYRQTWVGSTMMGKDLWFAWHRTLMVLTWCFTMVAFVLIFVELKAWSAENNPHAILGTVTTILCFFQPIGAYFRPHPGTSKRSLFNWAHWLIGNAAHIIAIVTLFFAVKLTKAELPVFVDYILVVYVVVHVISHLALSLMNCLSEKSLESKITSFPMKDMSGSGRGSAYGERSMDAPFATGRKLVLGLYIVIIVLLTVALIVVTALAPIESTLNSIIPASMKSN</sequence>
<feature type="transmembrane region" description="Helical" evidence="11">
    <location>
        <begin position="751"/>
        <end position="772"/>
    </location>
</feature>
<evidence type="ECO:0000256" key="6">
    <source>
        <dbReference type="ARBA" id="ARBA00022982"/>
    </source>
</evidence>
<evidence type="ECO:0000256" key="5">
    <source>
        <dbReference type="ARBA" id="ARBA00022692"/>
    </source>
</evidence>
<dbReference type="PANTHER" id="PTHR45828">
    <property type="entry name" value="CYTOCHROME B561/FERRIC REDUCTASE TRANSMEMBRANE"/>
    <property type="match status" value="1"/>
</dbReference>
<feature type="transmembrane region" description="Helical" evidence="11">
    <location>
        <begin position="784"/>
        <end position="803"/>
    </location>
</feature>
<feature type="domain" description="DOMON" evidence="12">
    <location>
        <begin position="485"/>
        <end position="605"/>
    </location>
</feature>